<dbReference type="Gene3D" id="3.10.560.10">
    <property type="entry name" value="Outer membrane lipoprotein wza domain like"/>
    <property type="match status" value="1"/>
</dbReference>
<keyword evidence="1" id="KW-0472">Membrane</keyword>
<dbReference type="Pfam" id="PF10531">
    <property type="entry name" value="SLBB"/>
    <property type="match status" value="1"/>
</dbReference>
<keyword evidence="1" id="KW-0812">Transmembrane</keyword>
<dbReference type="InterPro" id="IPR010994">
    <property type="entry name" value="RuvA_2-like"/>
</dbReference>
<dbReference type="RefSeq" id="WP_160196204.1">
    <property type="nucleotide sequence ID" value="NZ_QXXA01000004.1"/>
</dbReference>
<dbReference type="InterPro" id="IPR051675">
    <property type="entry name" value="Endo/Exo/Phosphatase_dom_1"/>
</dbReference>
<gene>
    <name evidence="3" type="ORF">D3Z33_02415</name>
</gene>
<proteinExistence type="predicted"/>
<keyword evidence="4" id="KW-1185">Reference proteome</keyword>
<dbReference type="SUPFAM" id="SSF47781">
    <property type="entry name" value="RuvA domain 2-like"/>
    <property type="match status" value="1"/>
</dbReference>
<evidence type="ECO:0000259" key="2">
    <source>
        <dbReference type="SMART" id="SM00278"/>
    </source>
</evidence>
<dbReference type="NCBIfam" id="TIGR00426">
    <property type="entry name" value="competence protein ComEA helix-hairpin-helix repeat region"/>
    <property type="match status" value="1"/>
</dbReference>
<sequence length="211" mass="23648">MISFTRKEQIVILILVVFVIGIIGFNLIFKDKNEITYEEIEDEDIVEGREVKNGDYEKDEEGIEEIVIHISGAVNKSGIFTLKSNSRINDAVLAAGGLTDEADMDRINLAKKINDEEKIHIYKIGEEQLTQDTNNSTNANGLDSTEENIEKININTADITLLESLPGIGKVKANNIVEYRKNSKFKSIEDIMNVDGIGQKTFQNIKDKLTI</sequence>
<organism evidence="3 4">
    <name type="scientific">Senegalia massiliensis</name>
    <dbReference type="NCBI Taxonomy" id="1720316"/>
    <lineage>
        <taxon>Bacteria</taxon>
        <taxon>Bacillati</taxon>
        <taxon>Bacillota</taxon>
        <taxon>Clostridia</taxon>
        <taxon>Eubacteriales</taxon>
        <taxon>Clostridiaceae</taxon>
        <taxon>Senegalia</taxon>
    </lineage>
</organism>
<dbReference type="GO" id="GO:0015627">
    <property type="term" value="C:type II protein secretion system complex"/>
    <property type="evidence" value="ECO:0007669"/>
    <property type="project" value="TreeGrafter"/>
</dbReference>
<dbReference type="PANTHER" id="PTHR21180:SF32">
    <property type="entry name" value="ENDONUCLEASE_EXONUCLEASE_PHOSPHATASE FAMILY DOMAIN-CONTAINING PROTEIN 1"/>
    <property type="match status" value="1"/>
</dbReference>
<name>A0A845QX28_9CLOT</name>
<dbReference type="PANTHER" id="PTHR21180">
    <property type="entry name" value="ENDONUCLEASE/EXONUCLEASE/PHOSPHATASE FAMILY DOMAIN-CONTAINING PROTEIN 1"/>
    <property type="match status" value="1"/>
</dbReference>
<evidence type="ECO:0000313" key="3">
    <source>
        <dbReference type="EMBL" id="NBI05708.1"/>
    </source>
</evidence>
<dbReference type="InterPro" id="IPR003583">
    <property type="entry name" value="Hlx-hairpin-Hlx_DNA-bd_motif"/>
</dbReference>
<accession>A0A845QX28</accession>
<evidence type="ECO:0000256" key="1">
    <source>
        <dbReference type="SAM" id="Phobius"/>
    </source>
</evidence>
<keyword evidence="1" id="KW-1133">Transmembrane helix</keyword>
<feature type="domain" description="Helix-hairpin-helix DNA-binding motif class 1" evidence="2">
    <location>
        <begin position="160"/>
        <end position="179"/>
    </location>
</feature>
<dbReference type="OrthoDB" id="9790239at2"/>
<comment type="caution">
    <text evidence="3">The sequence shown here is derived from an EMBL/GenBank/DDBJ whole genome shotgun (WGS) entry which is preliminary data.</text>
</comment>
<dbReference type="GO" id="GO:0015628">
    <property type="term" value="P:protein secretion by the type II secretion system"/>
    <property type="evidence" value="ECO:0007669"/>
    <property type="project" value="TreeGrafter"/>
</dbReference>
<dbReference type="GO" id="GO:0003677">
    <property type="term" value="F:DNA binding"/>
    <property type="evidence" value="ECO:0007669"/>
    <property type="project" value="InterPro"/>
</dbReference>
<reference evidence="3 4" key="1">
    <citation type="submission" date="2018-08" db="EMBL/GenBank/DDBJ databases">
        <title>Murine metabolic-syndrome-specific gut microbial biobank.</title>
        <authorList>
            <person name="Liu C."/>
        </authorList>
    </citation>
    <scope>NUCLEOTIDE SEQUENCE [LARGE SCALE GENOMIC DNA]</scope>
    <source>
        <strain evidence="3 4">583</strain>
    </source>
</reference>
<dbReference type="InterPro" id="IPR019554">
    <property type="entry name" value="Soluble_ligand-bd"/>
</dbReference>
<feature type="domain" description="Helix-hairpin-helix DNA-binding motif class 1" evidence="2">
    <location>
        <begin position="189"/>
        <end position="208"/>
    </location>
</feature>
<dbReference type="Gene3D" id="1.10.150.310">
    <property type="entry name" value="Tex RuvX-like domain-like"/>
    <property type="match status" value="1"/>
</dbReference>
<evidence type="ECO:0000313" key="4">
    <source>
        <dbReference type="Proteomes" id="UP000467132"/>
    </source>
</evidence>
<feature type="transmembrane region" description="Helical" evidence="1">
    <location>
        <begin position="12"/>
        <end position="29"/>
    </location>
</feature>
<dbReference type="GO" id="GO:0006281">
    <property type="term" value="P:DNA repair"/>
    <property type="evidence" value="ECO:0007669"/>
    <property type="project" value="InterPro"/>
</dbReference>
<dbReference type="AlphaFoldDB" id="A0A845QX28"/>
<dbReference type="SMART" id="SM00278">
    <property type="entry name" value="HhH1"/>
    <property type="match status" value="2"/>
</dbReference>
<dbReference type="Pfam" id="PF12836">
    <property type="entry name" value="HHH_3"/>
    <property type="match status" value="1"/>
</dbReference>
<dbReference type="Proteomes" id="UP000467132">
    <property type="component" value="Unassembled WGS sequence"/>
</dbReference>
<dbReference type="EMBL" id="QXXA01000004">
    <property type="protein sequence ID" value="NBI05708.1"/>
    <property type="molecule type" value="Genomic_DNA"/>
</dbReference>
<protein>
    <submittedName>
        <fullName evidence="3">DUF655 domain-containing protein</fullName>
    </submittedName>
</protein>
<dbReference type="InterPro" id="IPR004509">
    <property type="entry name" value="Competence_ComEA_HhH"/>
</dbReference>